<keyword evidence="4" id="KW-1185">Reference proteome</keyword>
<dbReference type="PANTHER" id="PTHR33713:SF6">
    <property type="entry name" value="ANTITOXIN YEFM"/>
    <property type="match status" value="1"/>
</dbReference>
<dbReference type="NCBIfam" id="TIGR01552">
    <property type="entry name" value="phd_fam"/>
    <property type="match status" value="1"/>
</dbReference>
<evidence type="ECO:0000313" key="4">
    <source>
        <dbReference type="Proteomes" id="UP001284537"/>
    </source>
</evidence>
<sequence>METVSVNQFRDNLKSYVEQVVDNHEPLKVTRRAGEAFVVISADDWEREQETLYVLQNANLMAQIAASAATHTQQQGYRPSEEQFIEIAGI</sequence>
<name>A0ABU4UHE9_9GAMM</name>
<reference evidence="3 4" key="1">
    <citation type="submission" date="2023-11" db="EMBL/GenBank/DDBJ databases">
        <authorList>
            <person name="Ouyang M.-Y."/>
        </authorList>
    </citation>
    <scope>NUCLEOTIDE SEQUENCE [LARGE SCALE GENOMIC DNA]</scope>
    <source>
        <strain evidence="3 4">OY6</strain>
    </source>
</reference>
<dbReference type="RefSeq" id="WP_171697037.1">
    <property type="nucleotide sequence ID" value="NZ_JAXARY010000014.1"/>
</dbReference>
<proteinExistence type="inferred from homology"/>
<dbReference type="SUPFAM" id="SSF143120">
    <property type="entry name" value="YefM-like"/>
    <property type="match status" value="1"/>
</dbReference>
<dbReference type="Proteomes" id="UP001284537">
    <property type="component" value="Unassembled WGS sequence"/>
</dbReference>
<dbReference type="Pfam" id="PF02604">
    <property type="entry name" value="PhdYeFM_antitox"/>
    <property type="match status" value="1"/>
</dbReference>
<organism evidence="3 4">
    <name type="scientific">Methylomonas defluvii</name>
    <dbReference type="NCBI Taxonomy" id="3045149"/>
    <lineage>
        <taxon>Bacteria</taxon>
        <taxon>Pseudomonadati</taxon>
        <taxon>Pseudomonadota</taxon>
        <taxon>Gammaproteobacteria</taxon>
        <taxon>Methylococcales</taxon>
        <taxon>Methylococcaceae</taxon>
        <taxon>Methylomonas</taxon>
    </lineage>
</organism>
<evidence type="ECO:0000256" key="2">
    <source>
        <dbReference type="RuleBase" id="RU362080"/>
    </source>
</evidence>
<dbReference type="InterPro" id="IPR036165">
    <property type="entry name" value="YefM-like_sf"/>
</dbReference>
<protein>
    <recommendedName>
        <fullName evidence="2">Antitoxin</fullName>
    </recommendedName>
</protein>
<dbReference type="PANTHER" id="PTHR33713">
    <property type="entry name" value="ANTITOXIN YAFN-RELATED"/>
    <property type="match status" value="1"/>
</dbReference>
<accession>A0ABU4UHE9</accession>
<comment type="caution">
    <text evidence="3">The sequence shown here is derived from an EMBL/GenBank/DDBJ whole genome shotgun (WGS) entry which is preliminary data.</text>
</comment>
<dbReference type="InterPro" id="IPR006442">
    <property type="entry name" value="Antitoxin_Phd/YefM"/>
</dbReference>
<gene>
    <name evidence="3" type="ORF">QLH52_15695</name>
</gene>
<comment type="function">
    <text evidence="2">Antitoxin component of a type II toxin-antitoxin (TA) system.</text>
</comment>
<dbReference type="Gene3D" id="3.40.1620.10">
    <property type="entry name" value="YefM-like domain"/>
    <property type="match status" value="1"/>
</dbReference>
<dbReference type="InterPro" id="IPR051405">
    <property type="entry name" value="phD/YefM_antitoxin"/>
</dbReference>
<evidence type="ECO:0000256" key="1">
    <source>
        <dbReference type="ARBA" id="ARBA00009981"/>
    </source>
</evidence>
<evidence type="ECO:0000313" key="3">
    <source>
        <dbReference type="EMBL" id="MDX8128739.1"/>
    </source>
</evidence>
<dbReference type="EMBL" id="JAXARY010000014">
    <property type="protein sequence ID" value="MDX8128739.1"/>
    <property type="molecule type" value="Genomic_DNA"/>
</dbReference>
<comment type="similarity">
    <text evidence="1 2">Belongs to the phD/YefM antitoxin family.</text>
</comment>